<reference evidence="2" key="2">
    <citation type="journal article" date="2023" name="IMA Fungus">
        <title>Comparative genomic study of the Penicillium genus elucidates a diverse pangenome and 15 lateral gene transfer events.</title>
        <authorList>
            <person name="Petersen C."/>
            <person name="Sorensen T."/>
            <person name="Nielsen M.R."/>
            <person name="Sondergaard T.E."/>
            <person name="Sorensen J.L."/>
            <person name="Fitzpatrick D.A."/>
            <person name="Frisvad J.C."/>
            <person name="Nielsen K.L."/>
        </authorList>
    </citation>
    <scope>NUCLEOTIDE SEQUENCE</scope>
    <source>
        <strain evidence="2">IBT 34128</strain>
    </source>
</reference>
<feature type="chain" id="PRO_5040876718" evidence="1">
    <location>
        <begin position="21"/>
        <end position="305"/>
    </location>
</feature>
<organism evidence="2 3">
    <name type="scientific">Penicillium alfredii</name>
    <dbReference type="NCBI Taxonomy" id="1506179"/>
    <lineage>
        <taxon>Eukaryota</taxon>
        <taxon>Fungi</taxon>
        <taxon>Dikarya</taxon>
        <taxon>Ascomycota</taxon>
        <taxon>Pezizomycotina</taxon>
        <taxon>Eurotiomycetes</taxon>
        <taxon>Eurotiomycetidae</taxon>
        <taxon>Eurotiales</taxon>
        <taxon>Aspergillaceae</taxon>
        <taxon>Penicillium</taxon>
    </lineage>
</organism>
<evidence type="ECO:0000256" key="1">
    <source>
        <dbReference type="SAM" id="SignalP"/>
    </source>
</evidence>
<dbReference type="EMBL" id="JAPMSZ010000010">
    <property type="protein sequence ID" value="KAJ5086970.1"/>
    <property type="molecule type" value="Genomic_DNA"/>
</dbReference>
<dbReference type="AlphaFoldDB" id="A0A9W9JZ91"/>
<name>A0A9W9JZ91_9EURO</name>
<evidence type="ECO:0000313" key="3">
    <source>
        <dbReference type="Proteomes" id="UP001141434"/>
    </source>
</evidence>
<dbReference type="GeneID" id="81397971"/>
<reference evidence="2" key="1">
    <citation type="submission" date="2022-11" db="EMBL/GenBank/DDBJ databases">
        <authorList>
            <person name="Petersen C."/>
        </authorList>
    </citation>
    <scope>NUCLEOTIDE SEQUENCE</scope>
    <source>
        <strain evidence="2">IBT 34128</strain>
    </source>
</reference>
<feature type="signal peptide" evidence="1">
    <location>
        <begin position="1"/>
        <end position="20"/>
    </location>
</feature>
<dbReference type="RefSeq" id="XP_056509095.1">
    <property type="nucleotide sequence ID" value="XM_056658802.1"/>
</dbReference>
<comment type="caution">
    <text evidence="2">The sequence shown here is derived from an EMBL/GenBank/DDBJ whole genome shotgun (WGS) entry which is preliminary data.</text>
</comment>
<protein>
    <submittedName>
        <fullName evidence="2">Uncharacterized protein</fullName>
    </submittedName>
</protein>
<evidence type="ECO:0000313" key="2">
    <source>
        <dbReference type="EMBL" id="KAJ5086970.1"/>
    </source>
</evidence>
<sequence length="305" mass="33372">MRFQLLLSVLLLSICGQSSPVAPVEQESSLERRAGVVKHSVVATWPVKQDDRSVNPIPYCVKGSNPGYEAQIKGAIKQAAGLWTNPPRGVHTMEIGRDVLDGEYGALVGRLAHELGRNIGLPNDNQLDPSFYSISCSNVNGFDKSQKSKYKAACNDYAKAKELGWKEGMNIGPLAENDFLKATGPLSKFRHNLQWDDRSIMRMPKTAYGRKSSMGFYYSTVPLKSSLPTINLNWADFATGGPTLYDLQAVVEMYPSARVAAALLQGLARDVADANLPPSYEECEMPAVAAPAYDDQNTFPVDQPI</sequence>
<accession>A0A9W9JZ91</accession>
<keyword evidence="3" id="KW-1185">Reference proteome</keyword>
<dbReference type="Proteomes" id="UP001141434">
    <property type="component" value="Unassembled WGS sequence"/>
</dbReference>
<keyword evidence="1" id="KW-0732">Signal</keyword>
<proteinExistence type="predicted"/>
<gene>
    <name evidence="2" type="ORF">NUU61_008277</name>
</gene>